<dbReference type="RefSeq" id="WP_202634861.1">
    <property type="nucleotide sequence ID" value="NZ_CP010554.1"/>
</dbReference>
<keyword evidence="1" id="KW-0812">Transmembrane</keyword>
<gene>
    <name evidence="2" type="ORF">PG1C_11060</name>
</gene>
<proteinExistence type="predicted"/>
<organism evidence="2 3">
    <name type="scientific">Rugosibacter aromaticivorans</name>
    <dbReference type="NCBI Taxonomy" id="1565605"/>
    <lineage>
        <taxon>Bacteria</taxon>
        <taxon>Pseudomonadati</taxon>
        <taxon>Pseudomonadota</taxon>
        <taxon>Betaproteobacteria</taxon>
        <taxon>Nitrosomonadales</taxon>
        <taxon>Sterolibacteriaceae</taxon>
        <taxon>Rugosibacter</taxon>
    </lineage>
</organism>
<feature type="transmembrane region" description="Helical" evidence="1">
    <location>
        <begin position="173"/>
        <end position="203"/>
    </location>
</feature>
<evidence type="ECO:0008006" key="4">
    <source>
        <dbReference type="Google" id="ProtNLM"/>
    </source>
</evidence>
<evidence type="ECO:0000256" key="1">
    <source>
        <dbReference type="SAM" id="Phobius"/>
    </source>
</evidence>
<feature type="transmembrane region" description="Helical" evidence="1">
    <location>
        <begin position="245"/>
        <end position="265"/>
    </location>
</feature>
<name>A0A0C5JA46_9PROT</name>
<reference evidence="2 3" key="1">
    <citation type="journal article" date="2015" name="Genome Announc.">
        <title>Complete Genome Sequence of a Novel Bacterium within the Family Rhodocyclaceae That Degrades Polycyclic Aromatic Hydrocarbons.</title>
        <authorList>
            <person name="Singleton D.R."/>
            <person name="Dickey A.N."/>
            <person name="Scholl E.H."/>
            <person name="Wright F.A."/>
            <person name="Aitken M.D."/>
        </authorList>
    </citation>
    <scope>NUCLEOTIDE SEQUENCE [LARGE SCALE GENOMIC DNA]</scope>
    <source>
        <strain evidence="3">PG1-Ca6</strain>
    </source>
</reference>
<keyword evidence="3" id="KW-1185">Reference proteome</keyword>
<keyword evidence="1" id="KW-1133">Transmembrane helix</keyword>
<feature type="transmembrane region" description="Helical" evidence="1">
    <location>
        <begin position="297"/>
        <end position="318"/>
    </location>
</feature>
<accession>A0A0C5JA46</accession>
<feature type="transmembrane region" description="Helical" evidence="1">
    <location>
        <begin position="271"/>
        <end position="290"/>
    </location>
</feature>
<dbReference type="STRING" id="1565605.PG1C_11060"/>
<dbReference type="HOGENOM" id="CLU_501372_0_0_4"/>
<feature type="transmembrane region" description="Helical" evidence="1">
    <location>
        <begin position="94"/>
        <end position="116"/>
    </location>
</feature>
<evidence type="ECO:0000313" key="3">
    <source>
        <dbReference type="Proteomes" id="UP000061603"/>
    </source>
</evidence>
<feature type="transmembrane region" description="Helical" evidence="1">
    <location>
        <begin position="146"/>
        <end position="161"/>
    </location>
</feature>
<sequence>MDLLTSHLPDPALSKKTIPGWMWGLAALLITSLALVLRYRALGVDGLWQDEVFGASFANLNPLEVIVAVLRFDIHPPFYYLQLKLWSLPSVTDGWLLANSVAWSMGALLAAAYGVYRLAGPATALLAATLLAVSGSEIYYATELRMYAMISCLTVIGWIRAERWIDSPELRNAVWLVVVLGVLAGTHSSAFVPVSSVLLYALLGRWSHFGFKGLIRSWDVILSVGILLAPWLANASMRSVSHTGIPTFGAVVKTLSGWILGYGTLEIPGTIRLVMALAIMGFVALALMFGNRTTRHTLLSFVVWPVLILAIVSLVVRPVWIDRAVAFCAPFLALSAALLWHSLYSRNQGTSRQHPMILIGFIGIFCAALVAVAWGQAGLPRKMQYREAALFIAQANTERLPIYVPVNVAFWGMARYLQGPSWGNLLEIQDPVRADGSETWTRIYARLGTTWLTRLGLVPKTRELVTQNGAMWIGFSPLPSTVTSAGFWEVGNNDLLKDGAGCASATREELRQFRGVVVLRCSATHSEASRSH</sequence>
<feature type="transmembrane region" description="Helical" evidence="1">
    <location>
        <begin position="123"/>
        <end position="140"/>
    </location>
</feature>
<feature type="transmembrane region" description="Helical" evidence="1">
    <location>
        <begin position="52"/>
        <end position="74"/>
    </location>
</feature>
<feature type="transmembrane region" description="Helical" evidence="1">
    <location>
        <begin position="215"/>
        <end position="233"/>
    </location>
</feature>
<dbReference type="KEGG" id="rbu:PG1C_11060"/>
<dbReference type="Proteomes" id="UP000061603">
    <property type="component" value="Chromosome"/>
</dbReference>
<dbReference type="AlphaFoldDB" id="A0A0C5JA46"/>
<feature type="transmembrane region" description="Helical" evidence="1">
    <location>
        <begin position="20"/>
        <end position="40"/>
    </location>
</feature>
<protein>
    <recommendedName>
        <fullName evidence="4">Glycosyltransferase RgtA/B/C/D-like domain-containing protein</fullName>
    </recommendedName>
</protein>
<evidence type="ECO:0000313" key="2">
    <source>
        <dbReference type="EMBL" id="AJP48820.1"/>
    </source>
</evidence>
<keyword evidence="1" id="KW-0472">Membrane</keyword>
<dbReference type="EMBL" id="CP010554">
    <property type="protein sequence ID" value="AJP48820.1"/>
    <property type="molecule type" value="Genomic_DNA"/>
</dbReference>
<feature type="transmembrane region" description="Helical" evidence="1">
    <location>
        <begin position="356"/>
        <end position="375"/>
    </location>
</feature>
<feature type="transmembrane region" description="Helical" evidence="1">
    <location>
        <begin position="324"/>
        <end position="344"/>
    </location>
</feature>